<comment type="similarity">
    <text evidence="3 13">Belongs to the ExbD/TolR family.</text>
</comment>
<evidence type="ECO:0000256" key="1">
    <source>
        <dbReference type="ARBA" id="ARBA00003540"/>
    </source>
</evidence>
<keyword evidence="10 13" id="KW-0653">Protein transport</keyword>
<evidence type="ECO:0000256" key="12">
    <source>
        <dbReference type="ARBA" id="ARBA00023136"/>
    </source>
</evidence>
<evidence type="ECO:0000256" key="5">
    <source>
        <dbReference type="ARBA" id="ARBA00022090"/>
    </source>
</evidence>
<evidence type="ECO:0000256" key="7">
    <source>
        <dbReference type="ARBA" id="ARBA00022475"/>
    </source>
</evidence>
<evidence type="ECO:0000256" key="6">
    <source>
        <dbReference type="ARBA" id="ARBA00022448"/>
    </source>
</evidence>
<evidence type="ECO:0000256" key="8">
    <source>
        <dbReference type="ARBA" id="ARBA00022519"/>
    </source>
</evidence>
<keyword evidence="9 13" id="KW-0812">Transmembrane</keyword>
<dbReference type="Gene3D" id="3.30.420.270">
    <property type="match status" value="1"/>
</dbReference>
<comment type="subunit">
    <text evidence="4">The accessory proteins ExbB and ExbD seem to form a complex with TonB.</text>
</comment>
<keyword evidence="6 13" id="KW-0813">Transport</keyword>
<proteinExistence type="inferred from homology"/>
<evidence type="ECO:0000256" key="4">
    <source>
        <dbReference type="ARBA" id="ARBA00011471"/>
    </source>
</evidence>
<dbReference type="PANTHER" id="PTHR30558">
    <property type="entry name" value="EXBD MEMBRANE COMPONENT OF PMF-DRIVEN MACROMOLECULE IMPORT SYSTEM"/>
    <property type="match status" value="1"/>
</dbReference>
<comment type="function">
    <text evidence="1">Involved in the TonB-dependent energy-dependent transport of various receptor-bound substrates.</text>
</comment>
<name>A0A377J466_9HELI</name>
<dbReference type="Pfam" id="PF02472">
    <property type="entry name" value="ExbD"/>
    <property type="match status" value="1"/>
</dbReference>
<gene>
    <name evidence="15" type="primary">exbD_2</name>
    <name evidence="15" type="ORF">NCTC12410_00873</name>
</gene>
<dbReference type="AlphaFoldDB" id="A0A377J466"/>
<dbReference type="RefSeq" id="WP_115011328.1">
    <property type="nucleotide sequence ID" value="NZ_UGHV01000001.1"/>
</dbReference>
<dbReference type="InterPro" id="IPR014171">
    <property type="entry name" value="TonB_ExbD_2"/>
</dbReference>
<evidence type="ECO:0000256" key="14">
    <source>
        <dbReference type="SAM" id="Phobius"/>
    </source>
</evidence>
<dbReference type="OrthoDB" id="9798629at2"/>
<dbReference type="GO" id="GO:0005886">
    <property type="term" value="C:plasma membrane"/>
    <property type="evidence" value="ECO:0007669"/>
    <property type="project" value="UniProtKB-SubCell"/>
</dbReference>
<sequence length="126" mass="13987">MKPRRAEGLNIVPFIDVMLVLLAIVLSVSTFIAQGKIPINLPQADNVEKKADDKVVQILINADNHIYIDDKELDSSALREAINAIDNATMIEVKSDKDARFESFVQIISIIKDKGHENFSITAQTP</sequence>
<dbReference type="EMBL" id="UGHV01000001">
    <property type="protein sequence ID" value="STO97054.1"/>
    <property type="molecule type" value="Genomic_DNA"/>
</dbReference>
<dbReference type="InterPro" id="IPR003400">
    <property type="entry name" value="ExbD"/>
</dbReference>
<evidence type="ECO:0000313" key="16">
    <source>
        <dbReference type="Proteomes" id="UP000254841"/>
    </source>
</evidence>
<evidence type="ECO:0000256" key="9">
    <source>
        <dbReference type="ARBA" id="ARBA00022692"/>
    </source>
</evidence>
<keyword evidence="12 14" id="KW-0472">Membrane</keyword>
<protein>
    <recommendedName>
        <fullName evidence="5">Biopolymer transport protein ExbD</fullName>
    </recommendedName>
</protein>
<reference evidence="15 16" key="1">
    <citation type="submission" date="2018-06" db="EMBL/GenBank/DDBJ databases">
        <authorList>
            <consortium name="Pathogen Informatics"/>
            <person name="Doyle S."/>
        </authorList>
    </citation>
    <scope>NUCLEOTIDE SEQUENCE [LARGE SCALE GENOMIC DNA]</scope>
    <source>
        <strain evidence="15 16">NCTC12410</strain>
    </source>
</reference>
<evidence type="ECO:0000256" key="10">
    <source>
        <dbReference type="ARBA" id="ARBA00022927"/>
    </source>
</evidence>
<feature type="transmembrane region" description="Helical" evidence="14">
    <location>
        <begin position="12"/>
        <end position="33"/>
    </location>
</feature>
<dbReference type="PANTHER" id="PTHR30558:SF12">
    <property type="entry name" value="BIOPOLYMER TRANSPORT PROTEIN EXBD"/>
    <property type="match status" value="1"/>
</dbReference>
<organism evidence="15 16">
    <name type="scientific">Helicobacter canis</name>
    <dbReference type="NCBI Taxonomy" id="29419"/>
    <lineage>
        <taxon>Bacteria</taxon>
        <taxon>Pseudomonadati</taxon>
        <taxon>Campylobacterota</taxon>
        <taxon>Epsilonproteobacteria</taxon>
        <taxon>Campylobacterales</taxon>
        <taxon>Helicobacteraceae</taxon>
        <taxon>Helicobacter</taxon>
    </lineage>
</organism>
<evidence type="ECO:0000256" key="2">
    <source>
        <dbReference type="ARBA" id="ARBA00004249"/>
    </source>
</evidence>
<dbReference type="GO" id="GO:0015031">
    <property type="term" value="P:protein transport"/>
    <property type="evidence" value="ECO:0007669"/>
    <property type="project" value="UniProtKB-KW"/>
</dbReference>
<evidence type="ECO:0000256" key="11">
    <source>
        <dbReference type="ARBA" id="ARBA00022989"/>
    </source>
</evidence>
<evidence type="ECO:0000256" key="13">
    <source>
        <dbReference type="RuleBase" id="RU003879"/>
    </source>
</evidence>
<evidence type="ECO:0000256" key="3">
    <source>
        <dbReference type="ARBA" id="ARBA00005811"/>
    </source>
</evidence>
<dbReference type="GO" id="GO:0022857">
    <property type="term" value="F:transmembrane transporter activity"/>
    <property type="evidence" value="ECO:0007669"/>
    <property type="project" value="InterPro"/>
</dbReference>
<evidence type="ECO:0000313" key="15">
    <source>
        <dbReference type="EMBL" id="STO97054.1"/>
    </source>
</evidence>
<keyword evidence="7" id="KW-1003">Cell membrane</keyword>
<keyword evidence="8" id="KW-0997">Cell inner membrane</keyword>
<dbReference type="NCBIfam" id="TIGR02804">
    <property type="entry name" value="ExbD_2"/>
    <property type="match status" value="1"/>
</dbReference>
<accession>A0A377J466</accession>
<dbReference type="Proteomes" id="UP000254841">
    <property type="component" value="Unassembled WGS sequence"/>
</dbReference>
<comment type="subcellular location">
    <subcellularLocation>
        <location evidence="2">Cell inner membrane</location>
        <topology evidence="2">Single-pass type II membrane protein</topology>
    </subcellularLocation>
    <subcellularLocation>
        <location evidence="13">Cell membrane</location>
        <topology evidence="13">Single-pass type II membrane protein</topology>
    </subcellularLocation>
</comment>
<keyword evidence="11 14" id="KW-1133">Transmembrane helix</keyword>